<keyword evidence="2" id="KW-0809">Transit peptide</keyword>
<evidence type="ECO:0000256" key="1">
    <source>
        <dbReference type="ARBA" id="ARBA00007692"/>
    </source>
</evidence>
<organism evidence="3 4">
    <name type="scientific">Petrolisthes manimaculis</name>
    <dbReference type="NCBI Taxonomy" id="1843537"/>
    <lineage>
        <taxon>Eukaryota</taxon>
        <taxon>Metazoa</taxon>
        <taxon>Ecdysozoa</taxon>
        <taxon>Arthropoda</taxon>
        <taxon>Crustacea</taxon>
        <taxon>Multicrustacea</taxon>
        <taxon>Malacostraca</taxon>
        <taxon>Eumalacostraca</taxon>
        <taxon>Eucarida</taxon>
        <taxon>Decapoda</taxon>
        <taxon>Pleocyemata</taxon>
        <taxon>Anomura</taxon>
        <taxon>Galatheoidea</taxon>
        <taxon>Porcellanidae</taxon>
        <taxon>Petrolisthes</taxon>
    </lineage>
</organism>
<dbReference type="InterPro" id="IPR038538">
    <property type="entry name" value="MTERF_sf"/>
</dbReference>
<dbReference type="GO" id="GO:0006390">
    <property type="term" value="P:mitochondrial transcription"/>
    <property type="evidence" value="ECO:0007669"/>
    <property type="project" value="TreeGrafter"/>
</dbReference>
<protein>
    <recommendedName>
        <fullName evidence="5">mTERF domain-containing protein 1, mitochondrial</fullName>
    </recommendedName>
</protein>
<keyword evidence="4" id="KW-1185">Reference proteome</keyword>
<dbReference type="GO" id="GO:0005739">
    <property type="term" value="C:mitochondrion"/>
    <property type="evidence" value="ECO:0007669"/>
    <property type="project" value="TreeGrafter"/>
</dbReference>
<accession>A0AAE1UIY0</accession>
<evidence type="ECO:0000313" key="4">
    <source>
        <dbReference type="Proteomes" id="UP001292094"/>
    </source>
</evidence>
<name>A0AAE1UIY0_9EUCA</name>
<dbReference type="SMART" id="SM00733">
    <property type="entry name" value="Mterf"/>
    <property type="match status" value="4"/>
</dbReference>
<dbReference type="GO" id="GO:0061668">
    <property type="term" value="P:mitochondrial ribosome assembly"/>
    <property type="evidence" value="ECO:0007669"/>
    <property type="project" value="TreeGrafter"/>
</dbReference>
<gene>
    <name evidence="3" type="ORF">Pmani_004022</name>
</gene>
<sequence length="483" mass="53650">MTELNTGTECENVKQKLNHDKIQDMTESNTRFMNNRFIQQRSKDESNLKSNNDITTLENLDNIDSNNKNSFIQQRSEDESKVELCDSISIVPDVVLSEGRGGEWMSGGGGGGDVVLSGGGGGGDVVLSGEGGGEWMSGGGGDGDVVLSGGGGGGDAVLSGEGGGEWMSGGGGGGDKEWCVLRQETSDDILTPARDTTQVDVLAPELRPTFNLAAYVNKSYSLQQCVNLGVDLSKWDKMKGVANFILTRDFDTHIKPYIMLLTDCGVVIDDLGRWLTINPYIVKEQLTNLQARVEYLTHMSFTKEQITRIISRNPRWLLYSTVHIDSRLGFYQRTFRLTGGEVRTLATREPRLITAKLYDVKRTTFTVLEEMGFSHSEMKTLLLTKPKIWLTHGVSLLRRFTYVHNTMGLTHAQLLHFPHVLLSRDFRLRQRHSFLRSIGRAQYDPTQPGYVSPQQLVSGDDVTFCSTLANTSIQHYNDFLKTM</sequence>
<proteinExistence type="inferred from homology"/>
<comment type="caution">
    <text evidence="3">The sequence shown here is derived from an EMBL/GenBank/DDBJ whole genome shotgun (WGS) entry which is preliminary data.</text>
</comment>
<reference evidence="3" key="1">
    <citation type="submission" date="2023-11" db="EMBL/GenBank/DDBJ databases">
        <title>Genome assemblies of two species of porcelain crab, Petrolisthes cinctipes and Petrolisthes manimaculis (Anomura: Porcellanidae).</title>
        <authorList>
            <person name="Angst P."/>
        </authorList>
    </citation>
    <scope>NUCLEOTIDE SEQUENCE</scope>
    <source>
        <strain evidence="3">PB745_02</strain>
        <tissue evidence="3">Gill</tissue>
    </source>
</reference>
<dbReference type="InterPro" id="IPR003690">
    <property type="entry name" value="MTERF"/>
</dbReference>
<dbReference type="GO" id="GO:0003676">
    <property type="term" value="F:nucleic acid binding"/>
    <property type="evidence" value="ECO:0007669"/>
    <property type="project" value="InterPro"/>
</dbReference>
<dbReference type="Gene3D" id="1.25.70.10">
    <property type="entry name" value="Transcription termination factor 3, mitochondrial"/>
    <property type="match status" value="1"/>
</dbReference>
<dbReference type="AlphaFoldDB" id="A0AAE1UIY0"/>
<evidence type="ECO:0000313" key="3">
    <source>
        <dbReference type="EMBL" id="KAK4325427.1"/>
    </source>
</evidence>
<dbReference type="Proteomes" id="UP001292094">
    <property type="component" value="Unassembled WGS sequence"/>
</dbReference>
<dbReference type="EMBL" id="JAWZYT010000281">
    <property type="protein sequence ID" value="KAK4325427.1"/>
    <property type="molecule type" value="Genomic_DNA"/>
</dbReference>
<dbReference type="PANTHER" id="PTHR13068:SF112">
    <property type="entry name" value="TRANSCRIPTION TERMINATION FACTOR 3, MITOCHONDRIAL"/>
    <property type="match status" value="1"/>
</dbReference>
<dbReference type="Pfam" id="PF02536">
    <property type="entry name" value="mTERF"/>
    <property type="match status" value="1"/>
</dbReference>
<dbReference type="PANTHER" id="PTHR13068">
    <property type="entry name" value="CGI-12 PROTEIN-RELATED"/>
    <property type="match status" value="1"/>
</dbReference>
<comment type="similarity">
    <text evidence="1">Belongs to the mTERF family.</text>
</comment>
<evidence type="ECO:0000256" key="2">
    <source>
        <dbReference type="ARBA" id="ARBA00022946"/>
    </source>
</evidence>
<evidence type="ECO:0008006" key="5">
    <source>
        <dbReference type="Google" id="ProtNLM"/>
    </source>
</evidence>